<keyword evidence="10" id="KW-0739">Sodium transport</keyword>
<feature type="non-terminal residue" evidence="12">
    <location>
        <position position="231"/>
    </location>
</feature>
<dbReference type="GO" id="GO:0006814">
    <property type="term" value="P:sodium ion transport"/>
    <property type="evidence" value="ECO:0007669"/>
    <property type="project" value="UniProtKB-KW"/>
</dbReference>
<evidence type="ECO:0000256" key="8">
    <source>
        <dbReference type="ARBA" id="ARBA00023065"/>
    </source>
</evidence>
<keyword evidence="7" id="KW-0915">Sodium</keyword>
<feature type="transmembrane region" description="Helical" evidence="11">
    <location>
        <begin position="61"/>
        <end position="81"/>
    </location>
</feature>
<protein>
    <recommendedName>
        <fullName evidence="13">Sodium:solute symporter</fullName>
    </recommendedName>
</protein>
<dbReference type="GO" id="GO:0005886">
    <property type="term" value="C:plasma membrane"/>
    <property type="evidence" value="ECO:0007669"/>
    <property type="project" value="UniProtKB-SubCell"/>
</dbReference>
<dbReference type="PANTHER" id="PTHR42985:SF47">
    <property type="entry name" value="INTEGRAL MEMBRANE TRANSPORT PROTEIN"/>
    <property type="match status" value="1"/>
</dbReference>
<evidence type="ECO:0000256" key="1">
    <source>
        <dbReference type="ARBA" id="ARBA00004651"/>
    </source>
</evidence>
<organism evidence="12">
    <name type="scientific">marine metagenome</name>
    <dbReference type="NCBI Taxonomy" id="408172"/>
    <lineage>
        <taxon>unclassified sequences</taxon>
        <taxon>metagenomes</taxon>
        <taxon>ecological metagenomes</taxon>
    </lineage>
</organism>
<sequence>AYFGLLFLVSYIAGKNDSNEAFFLGNRNSPWYIVAYGMIGTTLSGITFISVPGWVASSQFSYLQMVFGFFVGYFVIARILLPLYYRLELTSIYTYLRDRFGNSSYKTGSSFFLISRTIGASFRLFLIASVLQFAVFDAWNIPFFLTVIITISLIWLYTYRGGIKTIIWTDTLQTTFMLATVLIIAYTVMQKMNLNIVDLTETIRESNYSKAFFFEDWKDSKYFFKQFFSGI</sequence>
<feature type="non-terminal residue" evidence="12">
    <location>
        <position position="1"/>
    </location>
</feature>
<comment type="subcellular location">
    <subcellularLocation>
        <location evidence="1">Cell membrane</location>
        <topology evidence="1">Multi-pass membrane protein</topology>
    </subcellularLocation>
</comment>
<accession>A0A383EFZ3</accession>
<keyword evidence="6 11" id="KW-1133">Transmembrane helix</keyword>
<reference evidence="12" key="1">
    <citation type="submission" date="2018-05" db="EMBL/GenBank/DDBJ databases">
        <authorList>
            <person name="Lanie J.A."/>
            <person name="Ng W.-L."/>
            <person name="Kazmierczak K.M."/>
            <person name="Andrzejewski T.M."/>
            <person name="Davidsen T.M."/>
            <person name="Wayne K.J."/>
            <person name="Tettelin H."/>
            <person name="Glass J.I."/>
            <person name="Rusch D."/>
            <person name="Podicherti R."/>
            <person name="Tsui H.-C.T."/>
            <person name="Winkler M.E."/>
        </authorList>
    </citation>
    <scope>NUCLEOTIDE SEQUENCE</scope>
</reference>
<evidence type="ECO:0008006" key="13">
    <source>
        <dbReference type="Google" id="ProtNLM"/>
    </source>
</evidence>
<dbReference type="PANTHER" id="PTHR42985">
    <property type="entry name" value="SODIUM-COUPLED MONOCARBOXYLATE TRANSPORTER"/>
    <property type="match status" value="1"/>
</dbReference>
<gene>
    <name evidence="12" type="ORF">METZ01_LOCUS508393</name>
</gene>
<evidence type="ECO:0000256" key="5">
    <source>
        <dbReference type="ARBA" id="ARBA00022692"/>
    </source>
</evidence>
<keyword evidence="8" id="KW-0406">Ion transport</keyword>
<feature type="transmembrane region" description="Helical" evidence="11">
    <location>
        <begin position="113"/>
        <end position="135"/>
    </location>
</feature>
<keyword evidence="9 11" id="KW-0472">Membrane</keyword>
<dbReference type="PROSITE" id="PS50283">
    <property type="entry name" value="NA_SOLUT_SYMP_3"/>
    <property type="match status" value="1"/>
</dbReference>
<evidence type="ECO:0000256" key="11">
    <source>
        <dbReference type="SAM" id="Phobius"/>
    </source>
</evidence>
<keyword evidence="3" id="KW-0813">Transport</keyword>
<evidence type="ECO:0000256" key="3">
    <source>
        <dbReference type="ARBA" id="ARBA00022448"/>
    </source>
</evidence>
<feature type="transmembrane region" description="Helical" evidence="11">
    <location>
        <begin position="171"/>
        <end position="189"/>
    </location>
</feature>
<evidence type="ECO:0000256" key="10">
    <source>
        <dbReference type="ARBA" id="ARBA00023201"/>
    </source>
</evidence>
<feature type="transmembrane region" description="Helical" evidence="11">
    <location>
        <begin position="141"/>
        <end position="159"/>
    </location>
</feature>
<dbReference type="InterPro" id="IPR051163">
    <property type="entry name" value="Sodium:Solute_Symporter_SSF"/>
</dbReference>
<dbReference type="AlphaFoldDB" id="A0A383EFZ3"/>
<evidence type="ECO:0000256" key="9">
    <source>
        <dbReference type="ARBA" id="ARBA00023136"/>
    </source>
</evidence>
<dbReference type="Gene3D" id="1.20.1730.10">
    <property type="entry name" value="Sodium/glucose cotransporter"/>
    <property type="match status" value="1"/>
</dbReference>
<comment type="similarity">
    <text evidence="2">Belongs to the sodium:solute symporter (SSF) (TC 2.A.21) family.</text>
</comment>
<keyword evidence="5 11" id="KW-0812">Transmembrane</keyword>
<evidence type="ECO:0000256" key="6">
    <source>
        <dbReference type="ARBA" id="ARBA00022989"/>
    </source>
</evidence>
<dbReference type="GO" id="GO:0015293">
    <property type="term" value="F:symporter activity"/>
    <property type="evidence" value="ECO:0007669"/>
    <property type="project" value="TreeGrafter"/>
</dbReference>
<keyword evidence="4" id="KW-1003">Cell membrane</keyword>
<dbReference type="Pfam" id="PF00474">
    <property type="entry name" value="SSF"/>
    <property type="match status" value="1"/>
</dbReference>
<evidence type="ECO:0000256" key="4">
    <source>
        <dbReference type="ARBA" id="ARBA00022475"/>
    </source>
</evidence>
<dbReference type="EMBL" id="UINC01225458">
    <property type="protein sequence ID" value="SVE55539.1"/>
    <property type="molecule type" value="Genomic_DNA"/>
</dbReference>
<evidence type="ECO:0000313" key="12">
    <source>
        <dbReference type="EMBL" id="SVE55539.1"/>
    </source>
</evidence>
<evidence type="ECO:0000256" key="7">
    <source>
        <dbReference type="ARBA" id="ARBA00023053"/>
    </source>
</evidence>
<dbReference type="InterPro" id="IPR038377">
    <property type="entry name" value="Na/Glc_symporter_sf"/>
</dbReference>
<name>A0A383EFZ3_9ZZZZ</name>
<dbReference type="InterPro" id="IPR001734">
    <property type="entry name" value="Na/solute_symporter"/>
</dbReference>
<feature type="transmembrane region" description="Helical" evidence="11">
    <location>
        <begin position="31"/>
        <end position="55"/>
    </location>
</feature>
<evidence type="ECO:0000256" key="2">
    <source>
        <dbReference type="ARBA" id="ARBA00006434"/>
    </source>
</evidence>
<proteinExistence type="inferred from homology"/>